<reference evidence="9" key="1">
    <citation type="journal article" date="2019" name="Int. J. Syst. Evol. Microbiol.">
        <title>The Global Catalogue of Microorganisms (GCM) 10K type strain sequencing project: providing services to taxonomists for standard genome sequencing and annotation.</title>
        <authorList>
            <consortium name="The Broad Institute Genomics Platform"/>
            <consortium name="The Broad Institute Genome Sequencing Center for Infectious Disease"/>
            <person name="Wu L."/>
            <person name="Ma J."/>
        </authorList>
    </citation>
    <scope>NUCLEOTIDE SEQUENCE [LARGE SCALE GENOMIC DNA]</scope>
    <source>
        <strain evidence="9">GH52</strain>
    </source>
</reference>
<name>A0ABW4YQJ1_9BACL</name>
<proteinExistence type="predicted"/>
<feature type="transmembrane region" description="Helical" evidence="6">
    <location>
        <begin position="338"/>
        <end position="360"/>
    </location>
</feature>
<comment type="caution">
    <text evidence="8">The sequence shown here is derived from an EMBL/GenBank/DDBJ whole genome shotgun (WGS) entry which is preliminary data.</text>
</comment>
<feature type="transmembrane region" description="Helical" evidence="6">
    <location>
        <begin position="6"/>
        <end position="27"/>
    </location>
</feature>
<keyword evidence="5" id="KW-0902">Two-component regulatory system</keyword>
<dbReference type="RefSeq" id="WP_377775390.1">
    <property type="nucleotide sequence ID" value="NZ_JBHUHO010000048.1"/>
</dbReference>
<keyword evidence="9" id="KW-1185">Reference proteome</keyword>
<evidence type="ECO:0000256" key="4">
    <source>
        <dbReference type="ARBA" id="ARBA00022840"/>
    </source>
</evidence>
<dbReference type="PANTHER" id="PTHR40448:SF1">
    <property type="entry name" value="TWO-COMPONENT SENSOR HISTIDINE KINASE"/>
    <property type="match status" value="1"/>
</dbReference>
<evidence type="ECO:0000256" key="6">
    <source>
        <dbReference type="SAM" id="Phobius"/>
    </source>
</evidence>
<keyword evidence="6" id="KW-1133">Transmembrane helix</keyword>
<dbReference type="InterPro" id="IPR003594">
    <property type="entry name" value="HATPase_dom"/>
</dbReference>
<dbReference type="InterPro" id="IPR036890">
    <property type="entry name" value="HATPase_C_sf"/>
</dbReference>
<dbReference type="InterPro" id="IPR039506">
    <property type="entry name" value="SPOB_a"/>
</dbReference>
<dbReference type="Proteomes" id="UP001597362">
    <property type="component" value="Unassembled WGS sequence"/>
</dbReference>
<dbReference type="PANTHER" id="PTHR40448">
    <property type="entry name" value="TWO-COMPONENT SENSOR HISTIDINE KINASE"/>
    <property type="match status" value="1"/>
</dbReference>
<evidence type="ECO:0000256" key="2">
    <source>
        <dbReference type="ARBA" id="ARBA00022741"/>
    </source>
</evidence>
<organism evidence="8 9">
    <name type="scientific">Paenibacillus yanchengensis</name>
    <dbReference type="NCBI Taxonomy" id="2035833"/>
    <lineage>
        <taxon>Bacteria</taxon>
        <taxon>Bacillati</taxon>
        <taxon>Bacillota</taxon>
        <taxon>Bacilli</taxon>
        <taxon>Bacillales</taxon>
        <taxon>Paenibacillaceae</taxon>
        <taxon>Paenibacillus</taxon>
    </lineage>
</organism>
<dbReference type="Gene3D" id="3.30.565.10">
    <property type="entry name" value="Histidine kinase-like ATPase, C-terminal domain"/>
    <property type="match status" value="1"/>
</dbReference>
<keyword evidence="1 8" id="KW-0808">Transferase</keyword>
<dbReference type="PROSITE" id="PS50109">
    <property type="entry name" value="HIS_KIN"/>
    <property type="match status" value="1"/>
</dbReference>
<evidence type="ECO:0000256" key="1">
    <source>
        <dbReference type="ARBA" id="ARBA00022679"/>
    </source>
</evidence>
<keyword evidence="4" id="KW-0067">ATP-binding</keyword>
<keyword evidence="6" id="KW-0812">Transmembrane</keyword>
<keyword evidence="6" id="KW-0472">Membrane</keyword>
<dbReference type="Pfam" id="PF14689">
    <property type="entry name" value="SPOB_a"/>
    <property type="match status" value="1"/>
</dbReference>
<evidence type="ECO:0000259" key="7">
    <source>
        <dbReference type="PROSITE" id="PS50109"/>
    </source>
</evidence>
<dbReference type="Gene3D" id="1.10.287.130">
    <property type="match status" value="1"/>
</dbReference>
<accession>A0ABW4YQJ1</accession>
<protein>
    <submittedName>
        <fullName evidence="8">Sensor histidine kinase</fullName>
        <ecNumber evidence="8">2.7.13.3</ecNumber>
    </submittedName>
</protein>
<dbReference type="GO" id="GO:0004673">
    <property type="term" value="F:protein histidine kinase activity"/>
    <property type="evidence" value="ECO:0007669"/>
    <property type="project" value="UniProtKB-EC"/>
</dbReference>
<evidence type="ECO:0000256" key="3">
    <source>
        <dbReference type="ARBA" id="ARBA00022777"/>
    </source>
</evidence>
<dbReference type="Pfam" id="PF14501">
    <property type="entry name" value="HATPase_c_5"/>
    <property type="match status" value="1"/>
</dbReference>
<dbReference type="InterPro" id="IPR005467">
    <property type="entry name" value="His_kinase_dom"/>
</dbReference>
<evidence type="ECO:0000313" key="8">
    <source>
        <dbReference type="EMBL" id="MFD2117950.1"/>
    </source>
</evidence>
<dbReference type="EMBL" id="JBHUHO010000048">
    <property type="protein sequence ID" value="MFD2117950.1"/>
    <property type="molecule type" value="Genomic_DNA"/>
</dbReference>
<sequence length="581" mass="67141">MQRNVWLIAVGLLVILILLNNSIYYFMTKKSLEESLEHELLSLAKQIEISVEQSRLGSEQFEKQIGRELRAAAIATQYALDSDIENVTDQQLKELALQLDINHISLLKRMQDDIVLYRSSDKTQLGKSTKNWVPWHSYFQQLFRTKQVNGNWLGQTLPHFWSGPFEVSSTDVANIYKWGYYYDGTTNYIIDPYVHYEYLREYNEITGIDKLLHDLLATQKNLLEITAINPYTFPDGNITGYADGQKRDHVVQRAILFGSYQHMLSKDEEAVQQAFTQRKIVTLEEKTDNKHLFKMFVPVDVKDKGINITNYNGEPMDHYVLSIVSDYSVITEELHAQFLNIGAIVIILSLFSFSIAWFAMRQFKLSQEKAVRITQETYVEEMNSLFHAIRSQRHDYLNHMQTIHTMAELAKFTELRQYTKQLANEINTVSDVIPVDNPAVAALLRSKLSQADSFKIKFECKCSPLQMKEMSGKTLDINRILGNLIDNAFDEVLNYDENLRFVELSCGQQDNRIVIEVSNYCPHAKQLQASMLFKDGHTTKKGSHQGLGLSIVKEITDRYRGELQVYSKEKEFITFLIMIPN</sequence>
<keyword evidence="3 8" id="KW-0418">Kinase</keyword>
<feature type="domain" description="Histidine kinase" evidence="7">
    <location>
        <begin position="384"/>
        <end position="581"/>
    </location>
</feature>
<evidence type="ECO:0000313" key="9">
    <source>
        <dbReference type="Proteomes" id="UP001597362"/>
    </source>
</evidence>
<gene>
    <name evidence="8" type="ORF">ACFSJH_19645</name>
</gene>
<dbReference type="InterPro" id="IPR032834">
    <property type="entry name" value="NatK-like_C"/>
</dbReference>
<keyword evidence="2" id="KW-0547">Nucleotide-binding</keyword>
<dbReference type="SUPFAM" id="SSF55874">
    <property type="entry name" value="ATPase domain of HSP90 chaperone/DNA topoisomerase II/histidine kinase"/>
    <property type="match status" value="1"/>
</dbReference>
<dbReference type="EC" id="2.7.13.3" evidence="8"/>
<evidence type="ECO:0000256" key="5">
    <source>
        <dbReference type="ARBA" id="ARBA00023012"/>
    </source>
</evidence>
<dbReference type="SMART" id="SM00387">
    <property type="entry name" value="HATPase_c"/>
    <property type="match status" value="1"/>
</dbReference>